<sequence length="95" mass="10286">MNNKARSAAVKALKDDPLKRVMIAGLKCGGQGLNLTMACRVICIDLCVDGVMMDDGRNVPKLSVEELASLFGYLSEDEEGNQVILPDNDRLAECD</sequence>
<proteinExistence type="predicted"/>
<evidence type="ECO:0000313" key="1">
    <source>
        <dbReference type="EMBL" id="KAH0536031.1"/>
    </source>
</evidence>
<dbReference type="EMBL" id="JAGHQL010000244">
    <property type="protein sequence ID" value="KAH0536031.1"/>
    <property type="molecule type" value="Genomic_DNA"/>
</dbReference>
<organism evidence="1 2">
    <name type="scientific">Glutinoglossum americanum</name>
    <dbReference type="NCBI Taxonomy" id="1670608"/>
    <lineage>
        <taxon>Eukaryota</taxon>
        <taxon>Fungi</taxon>
        <taxon>Dikarya</taxon>
        <taxon>Ascomycota</taxon>
        <taxon>Pezizomycotina</taxon>
        <taxon>Geoglossomycetes</taxon>
        <taxon>Geoglossales</taxon>
        <taxon>Geoglossaceae</taxon>
        <taxon>Glutinoglossum</taxon>
    </lineage>
</organism>
<dbReference type="Gene3D" id="3.40.50.300">
    <property type="entry name" value="P-loop containing nucleotide triphosphate hydrolases"/>
    <property type="match status" value="1"/>
</dbReference>
<dbReference type="AlphaFoldDB" id="A0A9P8HRH1"/>
<dbReference type="Proteomes" id="UP000698800">
    <property type="component" value="Unassembled WGS sequence"/>
</dbReference>
<gene>
    <name evidence="1" type="ORF">FGG08_007080</name>
</gene>
<comment type="caution">
    <text evidence="1">The sequence shown here is derived from an EMBL/GenBank/DDBJ whole genome shotgun (WGS) entry which is preliminary data.</text>
</comment>
<reference evidence="1" key="1">
    <citation type="submission" date="2021-03" db="EMBL/GenBank/DDBJ databases">
        <title>Comparative genomics and phylogenomic investigation of the class Geoglossomycetes provide insights into ecological specialization and systematics.</title>
        <authorList>
            <person name="Melie T."/>
            <person name="Pirro S."/>
            <person name="Miller A.N."/>
            <person name="Quandt A."/>
        </authorList>
    </citation>
    <scope>NUCLEOTIDE SEQUENCE</scope>
    <source>
        <strain evidence="1">GBOQ0MN5Z8</strain>
    </source>
</reference>
<accession>A0A9P8HRH1</accession>
<keyword evidence="2" id="KW-1185">Reference proteome</keyword>
<name>A0A9P8HRH1_9PEZI</name>
<dbReference type="InterPro" id="IPR027417">
    <property type="entry name" value="P-loop_NTPase"/>
</dbReference>
<evidence type="ECO:0000313" key="2">
    <source>
        <dbReference type="Proteomes" id="UP000698800"/>
    </source>
</evidence>
<dbReference type="OrthoDB" id="448448at2759"/>
<protein>
    <submittedName>
        <fullName evidence="1">Uncharacterized protein</fullName>
    </submittedName>
</protein>